<evidence type="ECO:0000313" key="2">
    <source>
        <dbReference type="EMBL" id="MFC3283119.1"/>
    </source>
</evidence>
<feature type="transmembrane region" description="Helical" evidence="1">
    <location>
        <begin position="73"/>
        <end position="89"/>
    </location>
</feature>
<keyword evidence="1" id="KW-0472">Membrane</keyword>
<dbReference type="Proteomes" id="UP001595579">
    <property type="component" value="Unassembled WGS sequence"/>
</dbReference>
<gene>
    <name evidence="2" type="ORF">ACFOEV_05775</name>
</gene>
<name>A0ABV7LKS9_9GAMM</name>
<comment type="caution">
    <text evidence="2">The sequence shown here is derived from an EMBL/GenBank/DDBJ whole genome shotgun (WGS) entry which is preliminary data.</text>
</comment>
<dbReference type="EMBL" id="JBHRUG010000013">
    <property type="protein sequence ID" value="MFC3283119.1"/>
    <property type="molecule type" value="Genomic_DNA"/>
</dbReference>
<dbReference type="RefSeq" id="WP_386772186.1">
    <property type="nucleotide sequence ID" value="NZ_JBHRUG010000013.1"/>
</dbReference>
<reference evidence="3" key="1">
    <citation type="journal article" date="2019" name="Int. J. Syst. Evol. Microbiol.">
        <title>The Global Catalogue of Microorganisms (GCM) 10K type strain sequencing project: providing services to taxonomists for standard genome sequencing and annotation.</title>
        <authorList>
            <consortium name="The Broad Institute Genomics Platform"/>
            <consortium name="The Broad Institute Genome Sequencing Center for Infectious Disease"/>
            <person name="Wu L."/>
            <person name="Ma J."/>
        </authorList>
    </citation>
    <scope>NUCLEOTIDE SEQUENCE [LARGE SCALE GENOMIC DNA]</scope>
    <source>
        <strain evidence="3">CECT 7698</strain>
    </source>
</reference>
<organism evidence="2 3">
    <name type="scientific">Litchfieldella rifensis</name>
    <dbReference type="NCBI Taxonomy" id="762643"/>
    <lineage>
        <taxon>Bacteria</taxon>
        <taxon>Pseudomonadati</taxon>
        <taxon>Pseudomonadota</taxon>
        <taxon>Gammaproteobacteria</taxon>
        <taxon>Oceanospirillales</taxon>
        <taxon>Halomonadaceae</taxon>
        <taxon>Litchfieldella</taxon>
    </lineage>
</organism>
<evidence type="ECO:0000313" key="3">
    <source>
        <dbReference type="Proteomes" id="UP001595579"/>
    </source>
</evidence>
<proteinExistence type="predicted"/>
<protein>
    <submittedName>
        <fullName evidence="2">DUF2160 domain-containing protein</fullName>
    </submittedName>
</protein>
<dbReference type="InterPro" id="IPR018678">
    <property type="entry name" value="DUF2160_TM"/>
</dbReference>
<keyword evidence="3" id="KW-1185">Reference proteome</keyword>
<dbReference type="Pfam" id="PF09928">
    <property type="entry name" value="DUF2160"/>
    <property type="match status" value="1"/>
</dbReference>
<evidence type="ECO:0000256" key="1">
    <source>
        <dbReference type="SAM" id="Phobius"/>
    </source>
</evidence>
<keyword evidence="1" id="KW-1133">Transmembrane helix</keyword>
<sequence length="90" mass="10335">MQWMVWTTPTALFFATIALILVSMTVWHELSPSIERRGFLPLSTTRGDRLFIGLLSSAYLHLAWVGITDFPVWVMTLICVAWLIVIIRWG</sequence>
<keyword evidence="1" id="KW-0812">Transmembrane</keyword>
<accession>A0ABV7LKS9</accession>
<feature type="transmembrane region" description="Helical" evidence="1">
    <location>
        <begin position="12"/>
        <end position="30"/>
    </location>
</feature>